<name>C8YXF4_9CUCU</name>
<comment type="cofactor">
    <cofactor evidence="20">
        <name>heme b</name>
        <dbReference type="ChEBI" id="CHEBI:60344"/>
    </cofactor>
    <text evidence="20">Binds 2 heme groups non-covalently.</text>
</comment>
<keyword evidence="12 20" id="KW-1133">Transmembrane helix</keyword>
<evidence type="ECO:0000256" key="11">
    <source>
        <dbReference type="ARBA" id="ARBA00022982"/>
    </source>
</evidence>
<dbReference type="PROSITE" id="PS51003">
    <property type="entry name" value="CYTB_CTER"/>
    <property type="match status" value="1"/>
</dbReference>
<dbReference type="PROSITE" id="PS51002">
    <property type="entry name" value="CYTB_NTER"/>
    <property type="match status" value="1"/>
</dbReference>
<evidence type="ECO:0000256" key="13">
    <source>
        <dbReference type="ARBA" id="ARBA00023004"/>
    </source>
</evidence>
<gene>
    <name evidence="23" type="primary">CYTB</name>
</gene>
<reference evidence="23" key="1">
    <citation type="journal article" date="2009" name="Zool. Scr.">
        <title>A mitochondrial genome phylogeny of the Neuropterida (lace-wings, alderflies and snakeflies) and their relationship to the other holometabolous insect orders.</title>
        <authorList>
            <person name="Cameron S.L."/>
            <person name="Sullivan J."/>
            <person name="Song H."/>
            <person name="Miller K.B."/>
            <person name="Whiting M.F."/>
        </authorList>
    </citation>
    <scope>NUCLEOTIDE SEQUENCE</scope>
</reference>
<geneLocation type="mitochondrion" evidence="23"/>
<dbReference type="InterPro" id="IPR030689">
    <property type="entry name" value="Cytochrome_b"/>
</dbReference>
<evidence type="ECO:0000256" key="18">
    <source>
        <dbReference type="PIRSR" id="PIRSR038885-1"/>
    </source>
</evidence>
<dbReference type="GO" id="GO:0008121">
    <property type="term" value="F:quinol-cytochrome-c reductase activity"/>
    <property type="evidence" value="ECO:0007669"/>
    <property type="project" value="InterPro"/>
</dbReference>
<dbReference type="Gene3D" id="1.20.810.10">
    <property type="entry name" value="Cytochrome Bc1 Complex, Chain C"/>
    <property type="match status" value="1"/>
</dbReference>
<keyword evidence="6 19" id="KW-0349">Heme</keyword>
<evidence type="ECO:0000256" key="15">
    <source>
        <dbReference type="ARBA" id="ARBA00023128"/>
    </source>
</evidence>
<keyword evidence="9 19" id="KW-0479">Metal-binding</keyword>
<evidence type="ECO:0000256" key="10">
    <source>
        <dbReference type="ARBA" id="ARBA00022792"/>
    </source>
</evidence>
<comment type="subunit">
    <text evidence="3">The main subunits of complex b-c1 are: cytochrome b, cytochrome c1 and the Rieske protein.</text>
</comment>
<evidence type="ECO:0000256" key="16">
    <source>
        <dbReference type="ARBA" id="ARBA00023136"/>
    </source>
</evidence>
<dbReference type="GeneID" id="8445501"/>
<dbReference type="InterPro" id="IPR036150">
    <property type="entry name" value="Cyt_b/b6_C_sf"/>
</dbReference>
<dbReference type="InterPro" id="IPR005797">
    <property type="entry name" value="Cyt_b/b6_N"/>
</dbReference>
<evidence type="ECO:0000256" key="3">
    <source>
        <dbReference type="ARBA" id="ARBA00011649"/>
    </source>
</evidence>
<feature type="binding site" description="axial binding residue" evidence="19">
    <location>
        <position position="183"/>
    </location>
    <ligand>
        <name>heme b</name>
        <dbReference type="ChEBI" id="CHEBI:60344"/>
        <label>b562</label>
    </ligand>
    <ligandPart>
        <name>Fe</name>
        <dbReference type="ChEBI" id="CHEBI:18248"/>
    </ligandPart>
</feature>
<dbReference type="CTD" id="4519"/>
<keyword evidence="15 20" id="KW-0496">Mitochondrion</keyword>
<evidence type="ECO:0000256" key="5">
    <source>
        <dbReference type="ARBA" id="ARBA00022448"/>
    </source>
</evidence>
<dbReference type="GO" id="GO:0016491">
    <property type="term" value="F:oxidoreductase activity"/>
    <property type="evidence" value="ECO:0007669"/>
    <property type="project" value="UniProtKB-UniRule"/>
</dbReference>
<evidence type="ECO:0000259" key="22">
    <source>
        <dbReference type="PROSITE" id="PS51003"/>
    </source>
</evidence>
<keyword evidence="10" id="KW-0999">Mitochondrion inner membrane</keyword>
<evidence type="ECO:0000256" key="8">
    <source>
        <dbReference type="ARBA" id="ARBA00022692"/>
    </source>
</evidence>
<dbReference type="EMBL" id="FJ859904">
    <property type="protein sequence ID" value="ACO92588.1"/>
    <property type="molecule type" value="Genomic_DNA"/>
</dbReference>
<feature type="domain" description="Cytochrome b/b6 C-terminal region profile" evidence="22">
    <location>
        <begin position="211"/>
        <end position="378"/>
    </location>
</feature>
<feature type="transmembrane region" description="Helical" evidence="20">
    <location>
        <begin position="34"/>
        <end position="57"/>
    </location>
</feature>
<keyword evidence="7 20" id="KW-0679">Respiratory chain</keyword>
<evidence type="ECO:0000256" key="17">
    <source>
        <dbReference type="ARBA" id="ARBA00061233"/>
    </source>
</evidence>
<sequence>MKTPMRKMSPVLKIINNSLIDLPTPSNITTMWNFGSLLGLCLGIQIVTGVFLAMHYCPNVELAFSSVAHICRDVNFGWLLRTLHANGASFFFICLYLHVGRGMYYSSYTLVHTWMIGVLIFFMVMATAFLGYVLPWGQMSFWGATVITNLVSAIPYLGMDIVQWIWGGFAVDNATLTRFFAFHFLLPFIVTAMVMIHLLFLHQTGSNNPLGTNSNIDKIPFHPYFSYKDILGMLILMFILTYLTLYNPYLLGDPDNFIPANPLVTPVHIQPEWYFLFAYAILRSIPNKLGGVIALALSIAILFILPFTNKKNMKSNQFYPINKILFWTLVSTVFLLTWIGARPVEDPYILLGQILTVIYFAYYIINPITFIMWDKLIN</sequence>
<evidence type="ECO:0000256" key="9">
    <source>
        <dbReference type="ARBA" id="ARBA00022723"/>
    </source>
</evidence>
<dbReference type="GO" id="GO:0045275">
    <property type="term" value="C:respiratory chain complex III"/>
    <property type="evidence" value="ECO:0007669"/>
    <property type="project" value="InterPro"/>
</dbReference>
<evidence type="ECO:0000256" key="20">
    <source>
        <dbReference type="RuleBase" id="RU362117"/>
    </source>
</evidence>
<dbReference type="InterPro" id="IPR016174">
    <property type="entry name" value="Di-haem_cyt_TM"/>
</dbReference>
<keyword evidence="8 20" id="KW-0812">Transmembrane</keyword>
<evidence type="ECO:0000256" key="2">
    <source>
        <dbReference type="ARBA" id="ARBA00004448"/>
    </source>
</evidence>
<evidence type="ECO:0000256" key="14">
    <source>
        <dbReference type="ARBA" id="ARBA00023075"/>
    </source>
</evidence>
<evidence type="ECO:0000256" key="7">
    <source>
        <dbReference type="ARBA" id="ARBA00022660"/>
    </source>
</evidence>
<dbReference type="GO" id="GO:0046872">
    <property type="term" value="F:metal ion binding"/>
    <property type="evidence" value="ECO:0007669"/>
    <property type="project" value="UniProtKB-UniRule"/>
</dbReference>
<dbReference type="PANTHER" id="PTHR19271">
    <property type="entry name" value="CYTOCHROME B"/>
    <property type="match status" value="1"/>
</dbReference>
<organism evidence="23">
    <name type="scientific">Mordella atrata</name>
    <dbReference type="NCBI Taxonomy" id="633874"/>
    <lineage>
        <taxon>Eukaryota</taxon>
        <taxon>Metazoa</taxon>
        <taxon>Ecdysozoa</taxon>
        <taxon>Arthropoda</taxon>
        <taxon>Hexapoda</taxon>
        <taxon>Insecta</taxon>
        <taxon>Pterygota</taxon>
        <taxon>Neoptera</taxon>
        <taxon>Endopterygota</taxon>
        <taxon>Coleoptera</taxon>
        <taxon>Polyphaga</taxon>
        <taxon>Cucujiformia</taxon>
        <taxon>Mordellidae</taxon>
        <taxon>Mordella</taxon>
    </lineage>
</organism>
<dbReference type="SUPFAM" id="SSF81342">
    <property type="entry name" value="Transmembrane di-heme cytochromes"/>
    <property type="match status" value="1"/>
</dbReference>
<dbReference type="FunFam" id="1.20.810.10:FF:000002">
    <property type="entry name" value="Cytochrome b"/>
    <property type="match status" value="1"/>
</dbReference>
<keyword evidence="13 19" id="KW-0408">Iron</keyword>
<dbReference type="CDD" id="cd00290">
    <property type="entry name" value="cytochrome_b_C"/>
    <property type="match status" value="1"/>
</dbReference>
<dbReference type="Pfam" id="PF00032">
    <property type="entry name" value="Cytochrom_B_C"/>
    <property type="match status" value="1"/>
</dbReference>
<dbReference type="SUPFAM" id="SSF81648">
    <property type="entry name" value="a domain/subunit of cytochrome bc1 complex (Ubiquinol-cytochrome c reductase)"/>
    <property type="match status" value="1"/>
</dbReference>
<dbReference type="InterPro" id="IPR027387">
    <property type="entry name" value="Cytb/b6-like_sf"/>
</dbReference>
<dbReference type="PIRSF" id="PIRSF038885">
    <property type="entry name" value="COB"/>
    <property type="match status" value="1"/>
</dbReference>
<proteinExistence type="inferred from homology"/>
<dbReference type="InterPro" id="IPR005798">
    <property type="entry name" value="Cyt_b/b6_C"/>
</dbReference>
<dbReference type="Pfam" id="PF00033">
    <property type="entry name" value="Cytochrome_B"/>
    <property type="match status" value="1"/>
</dbReference>
<feature type="transmembrane region" description="Helical" evidence="20">
    <location>
        <begin position="347"/>
        <end position="365"/>
    </location>
</feature>
<evidence type="ECO:0000313" key="23">
    <source>
        <dbReference type="EMBL" id="ACO92588.1"/>
    </source>
</evidence>
<dbReference type="InterPro" id="IPR048259">
    <property type="entry name" value="Cytochrome_b_N_euk/bac"/>
</dbReference>
<dbReference type="GO" id="GO:0005743">
    <property type="term" value="C:mitochondrial inner membrane"/>
    <property type="evidence" value="ECO:0007669"/>
    <property type="project" value="UniProtKB-SubCell"/>
</dbReference>
<evidence type="ECO:0000256" key="19">
    <source>
        <dbReference type="PIRSR" id="PIRSR038885-2"/>
    </source>
</evidence>
<dbReference type="RefSeq" id="YP_003204899.1">
    <property type="nucleotide sequence ID" value="NC_013254.1"/>
</dbReference>
<feature type="domain" description="Cytochrome b/b6 N-terminal region profile" evidence="21">
    <location>
        <begin position="1"/>
        <end position="210"/>
    </location>
</feature>
<feature type="transmembrane region" description="Helical" evidence="20">
    <location>
        <begin position="179"/>
        <end position="201"/>
    </location>
</feature>
<feature type="transmembrane region" description="Helical" evidence="20">
    <location>
        <begin position="230"/>
        <end position="249"/>
    </location>
</feature>
<feature type="transmembrane region" description="Helical" evidence="20">
    <location>
        <begin position="320"/>
        <end position="341"/>
    </location>
</feature>
<comment type="subcellular location">
    <subcellularLocation>
        <location evidence="2">Mitochondrion inner membrane</location>
        <topology evidence="2">Multi-pass membrane protein</topology>
    </subcellularLocation>
</comment>
<comment type="function">
    <text evidence="1 20">Component of the ubiquinol-cytochrome c reductase complex (complex III or cytochrome b-c1 complex) that is part of the mitochondrial respiratory chain. The b-c1 complex mediates electron transfer from ubiquinol to cytochrome c. Contributes to the generation of a proton gradient across the mitochondrial membrane that is then used for ATP synthesis.</text>
</comment>
<evidence type="ECO:0000256" key="1">
    <source>
        <dbReference type="ARBA" id="ARBA00002566"/>
    </source>
</evidence>
<feature type="binding site" description="axial binding residue" evidence="19">
    <location>
        <position position="197"/>
    </location>
    <ligand>
        <name>heme b</name>
        <dbReference type="ChEBI" id="CHEBI:60344"/>
        <label>b566</label>
    </ligand>
    <ligandPart>
        <name>Fe</name>
        <dbReference type="ChEBI" id="CHEBI:18248"/>
    </ligandPart>
</feature>
<dbReference type="InterPro" id="IPR048260">
    <property type="entry name" value="Cytochrome_b_C_euk/bac"/>
</dbReference>
<feature type="binding site" evidence="18">
    <location>
        <position position="202"/>
    </location>
    <ligand>
        <name>a ubiquinone</name>
        <dbReference type="ChEBI" id="CHEBI:16389"/>
    </ligand>
</feature>
<feature type="transmembrane region" description="Helical" evidence="20">
    <location>
        <begin position="289"/>
        <end position="308"/>
    </location>
</feature>
<feature type="transmembrane region" description="Helical" evidence="20">
    <location>
        <begin position="78"/>
        <end position="99"/>
    </location>
</feature>
<feature type="transmembrane region" description="Helical" evidence="20">
    <location>
        <begin position="141"/>
        <end position="159"/>
    </location>
</feature>
<feature type="transmembrane region" description="Helical" evidence="20">
    <location>
        <begin position="111"/>
        <end position="134"/>
    </location>
</feature>
<keyword evidence="5 20" id="KW-0813">Transport</keyword>
<feature type="binding site" description="axial binding residue" evidence="19">
    <location>
        <position position="84"/>
    </location>
    <ligand>
        <name>heme b</name>
        <dbReference type="ChEBI" id="CHEBI:60344"/>
        <label>b562</label>
    </ligand>
    <ligandPart>
        <name>Fe</name>
        <dbReference type="ChEBI" id="CHEBI:18248"/>
    </ligandPart>
</feature>
<evidence type="ECO:0000259" key="21">
    <source>
        <dbReference type="PROSITE" id="PS51002"/>
    </source>
</evidence>
<keyword evidence="14" id="KW-0830">Ubiquinone</keyword>
<comment type="cofactor">
    <cofactor evidence="19">
        <name>heme</name>
        <dbReference type="ChEBI" id="CHEBI:30413"/>
    </cofactor>
    <text evidence="19">Binds 2 heme groups non-covalently.</text>
</comment>
<evidence type="ECO:0000256" key="6">
    <source>
        <dbReference type="ARBA" id="ARBA00022617"/>
    </source>
</evidence>
<accession>C8YXF4</accession>
<dbReference type="PANTHER" id="PTHR19271:SF16">
    <property type="entry name" value="CYTOCHROME B"/>
    <property type="match status" value="1"/>
</dbReference>
<evidence type="ECO:0000256" key="4">
    <source>
        <dbReference type="ARBA" id="ARBA00013531"/>
    </source>
</evidence>
<dbReference type="AlphaFoldDB" id="C8YXF4"/>
<protein>
    <recommendedName>
        <fullName evidence="4 20">Cytochrome b</fullName>
    </recommendedName>
</protein>
<dbReference type="CDD" id="cd00284">
    <property type="entry name" value="Cytochrome_b_N"/>
    <property type="match status" value="1"/>
</dbReference>
<feature type="binding site" description="axial binding residue" evidence="19">
    <location>
        <position position="98"/>
    </location>
    <ligand>
        <name>heme b</name>
        <dbReference type="ChEBI" id="CHEBI:60344"/>
        <label>b566</label>
    </ligand>
    <ligandPart>
        <name>Fe</name>
        <dbReference type="ChEBI" id="CHEBI:18248"/>
    </ligandPart>
</feature>
<dbReference type="GO" id="GO:0006122">
    <property type="term" value="P:mitochondrial electron transport, ubiquinol to cytochrome c"/>
    <property type="evidence" value="ECO:0007669"/>
    <property type="project" value="TreeGrafter"/>
</dbReference>
<evidence type="ECO:0000256" key="12">
    <source>
        <dbReference type="ARBA" id="ARBA00022989"/>
    </source>
</evidence>
<comment type="similarity">
    <text evidence="17 20">Belongs to the cytochrome b family.</text>
</comment>
<keyword evidence="11 20" id="KW-0249">Electron transport</keyword>
<keyword evidence="16 20" id="KW-0472">Membrane</keyword>